<dbReference type="InterPro" id="IPR000551">
    <property type="entry name" value="MerR-type_HTH_dom"/>
</dbReference>
<reference evidence="3 4" key="1">
    <citation type="submission" date="2019-06" db="EMBL/GenBank/DDBJ databases">
        <title>Comparative genomics and metabolomics analyses of clavulanic acid producing Streptomyces species provides insight into specialized metabolism and evolution of beta-lactam biosynthetic gene clusters.</title>
        <authorList>
            <person name="Moore M.A."/>
            <person name="Cruz-Morales P."/>
            <person name="Barona Gomez F."/>
            <person name="Kapil T."/>
        </authorList>
    </citation>
    <scope>NUCLEOTIDE SEQUENCE [LARGE SCALE GENOMIC DNA]</scope>
    <source>
        <strain evidence="3 4">T-272</strain>
    </source>
</reference>
<dbReference type="RefSeq" id="WP_153482357.1">
    <property type="nucleotide sequence ID" value="NZ_VDEQ01000096.1"/>
</dbReference>
<proteinExistence type="predicted"/>
<dbReference type="SMART" id="SM00422">
    <property type="entry name" value="HTH_MERR"/>
    <property type="match status" value="1"/>
</dbReference>
<name>A0ABW9NRD7_9ACTN</name>
<evidence type="ECO:0000256" key="1">
    <source>
        <dbReference type="ARBA" id="ARBA00023125"/>
    </source>
</evidence>
<feature type="domain" description="HTH merR-type" evidence="2">
    <location>
        <begin position="1"/>
        <end position="70"/>
    </location>
</feature>
<evidence type="ECO:0000313" key="3">
    <source>
        <dbReference type="EMBL" id="MQS35847.1"/>
    </source>
</evidence>
<dbReference type="PRINTS" id="PR00040">
    <property type="entry name" value="HTHMERR"/>
</dbReference>
<dbReference type="EMBL" id="VDEQ01000096">
    <property type="protein sequence ID" value="MQS35847.1"/>
    <property type="molecule type" value="Genomic_DNA"/>
</dbReference>
<keyword evidence="1" id="KW-0238">DNA-binding</keyword>
<keyword evidence="4" id="KW-1185">Reference proteome</keyword>
<dbReference type="InterPro" id="IPR009061">
    <property type="entry name" value="DNA-bd_dom_put_sf"/>
</dbReference>
<dbReference type="Proteomes" id="UP000460558">
    <property type="component" value="Unassembled WGS sequence"/>
</dbReference>
<dbReference type="PANTHER" id="PTHR30204:SF98">
    <property type="entry name" value="HTH-TYPE TRANSCRIPTIONAL REGULATOR ADHR"/>
    <property type="match status" value="1"/>
</dbReference>
<dbReference type="InterPro" id="IPR047057">
    <property type="entry name" value="MerR_fam"/>
</dbReference>
<comment type="caution">
    <text evidence="3">The sequence shown here is derived from an EMBL/GenBank/DDBJ whole genome shotgun (WGS) entry which is preliminary data.</text>
</comment>
<accession>A0ABW9NRD7</accession>
<organism evidence="3 4">
    <name type="scientific">Streptomyces katsurahamanus</name>
    <dbReference type="NCBI Taxonomy" id="2577098"/>
    <lineage>
        <taxon>Bacteria</taxon>
        <taxon>Bacillati</taxon>
        <taxon>Actinomycetota</taxon>
        <taxon>Actinomycetes</taxon>
        <taxon>Kitasatosporales</taxon>
        <taxon>Streptomycetaceae</taxon>
        <taxon>Streptomyces</taxon>
    </lineage>
</organism>
<dbReference type="Gene3D" id="1.10.1660.10">
    <property type="match status" value="1"/>
</dbReference>
<dbReference type="Pfam" id="PF13411">
    <property type="entry name" value="MerR_1"/>
    <property type="match status" value="1"/>
</dbReference>
<sequence length="229" mass="25027">MLISEFSRRSGVSIPTIKYYVRQGLLEPGRAMTAKRFEYGERHMRRLRLVRALIGVRGLSVRAARDVVETVFQHRGDIHEMLGLVLGAHRETAAVESAGAAEPAAPAAGDQEAAAEVTALLERIGWRVGENSPAREALAHALSTLRSLGAEADWRTLMPYAELAQRTAALDLDGLRGVDDPLERAERAVLLTLMLEPALLALRRLAQEGESARRLSAARESEPARQHAA</sequence>
<gene>
    <name evidence="3" type="ORF">FFZ77_09605</name>
</gene>
<evidence type="ECO:0000259" key="2">
    <source>
        <dbReference type="PROSITE" id="PS50937"/>
    </source>
</evidence>
<dbReference type="PROSITE" id="PS50937">
    <property type="entry name" value="HTH_MERR_2"/>
    <property type="match status" value="1"/>
</dbReference>
<dbReference type="SUPFAM" id="SSF46955">
    <property type="entry name" value="Putative DNA-binding domain"/>
    <property type="match status" value="1"/>
</dbReference>
<protein>
    <submittedName>
        <fullName evidence="3">MerR family transcriptional regulator</fullName>
    </submittedName>
</protein>
<evidence type="ECO:0000313" key="4">
    <source>
        <dbReference type="Proteomes" id="UP000460558"/>
    </source>
</evidence>
<dbReference type="PANTHER" id="PTHR30204">
    <property type="entry name" value="REDOX-CYCLING DRUG-SENSING TRANSCRIPTIONAL ACTIVATOR SOXR"/>
    <property type="match status" value="1"/>
</dbReference>